<feature type="chain" id="PRO_5046404842" evidence="1">
    <location>
        <begin position="21"/>
        <end position="285"/>
    </location>
</feature>
<keyword evidence="3" id="KW-1185">Reference proteome</keyword>
<name>A0ABX5XWT3_9BACT</name>
<dbReference type="RefSeq" id="WP_145212401.1">
    <property type="nucleotide sequence ID" value="NZ_CP036432.1"/>
</dbReference>
<protein>
    <submittedName>
        <fullName evidence="2">Uncharacterized protein</fullName>
    </submittedName>
</protein>
<evidence type="ECO:0000256" key="1">
    <source>
        <dbReference type="SAM" id="SignalP"/>
    </source>
</evidence>
<reference evidence="2 3" key="1">
    <citation type="submission" date="2019-02" db="EMBL/GenBank/DDBJ databases">
        <title>Deep-cultivation of Planctomycetes and their phenomic and genomic characterization uncovers novel biology.</title>
        <authorList>
            <person name="Wiegand S."/>
            <person name="Jogler M."/>
            <person name="Boedeker C."/>
            <person name="Pinto D."/>
            <person name="Vollmers J."/>
            <person name="Rivas-Marin E."/>
            <person name="Kohn T."/>
            <person name="Peeters S.H."/>
            <person name="Heuer A."/>
            <person name="Rast P."/>
            <person name="Oberbeckmann S."/>
            <person name="Bunk B."/>
            <person name="Jeske O."/>
            <person name="Meyerdierks A."/>
            <person name="Storesund J.E."/>
            <person name="Kallscheuer N."/>
            <person name="Luecker S."/>
            <person name="Lage O.M."/>
            <person name="Pohl T."/>
            <person name="Merkel B.J."/>
            <person name="Hornburger P."/>
            <person name="Mueller R.-W."/>
            <person name="Bruemmer F."/>
            <person name="Labrenz M."/>
            <person name="Spormann A.M."/>
            <person name="Op den Camp H."/>
            <person name="Overmann J."/>
            <person name="Amann R."/>
            <person name="Jetten M.S.M."/>
            <person name="Mascher T."/>
            <person name="Medema M.H."/>
            <person name="Devos D.P."/>
            <person name="Kaster A.-K."/>
            <person name="Ovreas L."/>
            <person name="Rohde M."/>
            <person name="Galperin M.Y."/>
            <person name="Jogler C."/>
        </authorList>
    </citation>
    <scope>NUCLEOTIDE SEQUENCE [LARGE SCALE GENOMIC DNA]</scope>
    <source>
        <strain evidence="2 3">TBK1r</strain>
    </source>
</reference>
<proteinExistence type="predicted"/>
<keyword evidence="1" id="KW-0732">Signal</keyword>
<gene>
    <name evidence="2" type="ORF">TBK1r_32540</name>
</gene>
<organism evidence="2 3">
    <name type="scientific">Stieleria magnilauensis</name>
    <dbReference type="NCBI Taxonomy" id="2527963"/>
    <lineage>
        <taxon>Bacteria</taxon>
        <taxon>Pseudomonadati</taxon>
        <taxon>Planctomycetota</taxon>
        <taxon>Planctomycetia</taxon>
        <taxon>Pirellulales</taxon>
        <taxon>Pirellulaceae</taxon>
        <taxon>Stieleria</taxon>
    </lineage>
</organism>
<dbReference type="Proteomes" id="UP000318081">
    <property type="component" value="Chromosome"/>
</dbReference>
<sequence length="285" mass="31856">MTRILLVGLALFSMTTPAVTIRAESPATGLTIQWNGRYLDVHGPNLPGDFIRTHYLEAYCRPGSTDRDWSETVIKHTSELIKATPDRKRIEIRDTLVDGVIVDHVILAGEDEVTFELTATNPTDKASEAHWAQPCMRVDRFTGADPGNARDIYPPYIRKCFLIVDGTLTRLPTSPWALKARYVPGQVYAPEHVDRDDVNPRPLSDVVPSSGLTGCYSADEKMILAVAWHPYQEIFQGVITCMHNDFRIGGLAPGQTKHIRGKLYVVPADTQALIRRFQTDFPESL</sequence>
<evidence type="ECO:0000313" key="3">
    <source>
        <dbReference type="Proteomes" id="UP000318081"/>
    </source>
</evidence>
<feature type="signal peptide" evidence="1">
    <location>
        <begin position="1"/>
        <end position="20"/>
    </location>
</feature>
<dbReference type="EMBL" id="CP036432">
    <property type="protein sequence ID" value="QDV84309.1"/>
    <property type="molecule type" value="Genomic_DNA"/>
</dbReference>
<accession>A0ABX5XWT3</accession>
<evidence type="ECO:0000313" key="2">
    <source>
        <dbReference type="EMBL" id="QDV84309.1"/>
    </source>
</evidence>